<dbReference type="Proteomes" id="UP000199529">
    <property type="component" value="Unassembled WGS sequence"/>
</dbReference>
<protein>
    <submittedName>
        <fullName evidence="4">PH domain-containing protein</fullName>
    </submittedName>
</protein>
<feature type="transmembrane region" description="Helical" evidence="2">
    <location>
        <begin position="63"/>
        <end position="82"/>
    </location>
</feature>
<dbReference type="AlphaFoldDB" id="A0A1H2W6U6"/>
<dbReference type="STRING" id="418495.SAMN05216215_100570"/>
<sequence length="180" mass="19463">MSETPQEPEQPDAKQPAPEPSDTQPSDAEQAAESTDERTAESADAEQAAPAEPEGPKSLTFRITPVALLGVLAVIICATPLATTAGTWALLIYLIPLGLAVWILRTRTTFDAQQVVARTMLGRTKFGWDDVVSLRLDEKRWLKAVLRSGKEVQLPAVRVRDLPQVAAISGGRLPDPTTQE</sequence>
<evidence type="ECO:0000256" key="1">
    <source>
        <dbReference type="SAM" id="MobiDB-lite"/>
    </source>
</evidence>
<feature type="region of interest" description="Disordered" evidence="1">
    <location>
        <begin position="1"/>
        <end position="57"/>
    </location>
</feature>
<keyword evidence="5" id="KW-1185">Reference proteome</keyword>
<keyword evidence="2" id="KW-0812">Transmembrane</keyword>
<evidence type="ECO:0000256" key="2">
    <source>
        <dbReference type="SAM" id="Phobius"/>
    </source>
</evidence>
<dbReference type="EMBL" id="FNOK01000005">
    <property type="protein sequence ID" value="SDW76267.1"/>
    <property type="molecule type" value="Genomic_DNA"/>
</dbReference>
<evidence type="ECO:0000313" key="5">
    <source>
        <dbReference type="Proteomes" id="UP000199529"/>
    </source>
</evidence>
<proteinExistence type="predicted"/>
<evidence type="ECO:0000259" key="3">
    <source>
        <dbReference type="Pfam" id="PF10756"/>
    </source>
</evidence>
<organism evidence="4 5">
    <name type="scientific">Saccharopolyspora shandongensis</name>
    <dbReference type="NCBI Taxonomy" id="418495"/>
    <lineage>
        <taxon>Bacteria</taxon>
        <taxon>Bacillati</taxon>
        <taxon>Actinomycetota</taxon>
        <taxon>Actinomycetes</taxon>
        <taxon>Pseudonocardiales</taxon>
        <taxon>Pseudonocardiaceae</taxon>
        <taxon>Saccharopolyspora</taxon>
    </lineage>
</organism>
<dbReference type="RefSeq" id="WP_245760991.1">
    <property type="nucleotide sequence ID" value="NZ_FNOK01000005.1"/>
</dbReference>
<feature type="domain" description="Low molecular weight protein antigen 6 PH" evidence="3">
    <location>
        <begin position="105"/>
        <end position="175"/>
    </location>
</feature>
<feature type="transmembrane region" description="Helical" evidence="2">
    <location>
        <begin position="88"/>
        <end position="104"/>
    </location>
</feature>
<gene>
    <name evidence="4" type="ORF">SAMN05216215_100570</name>
</gene>
<dbReference type="InterPro" id="IPR019692">
    <property type="entry name" value="CFP-6_PH"/>
</dbReference>
<dbReference type="Pfam" id="PF10756">
    <property type="entry name" value="bPH_6"/>
    <property type="match status" value="1"/>
</dbReference>
<reference evidence="5" key="1">
    <citation type="submission" date="2016-10" db="EMBL/GenBank/DDBJ databases">
        <authorList>
            <person name="Varghese N."/>
            <person name="Submissions S."/>
        </authorList>
    </citation>
    <scope>NUCLEOTIDE SEQUENCE [LARGE SCALE GENOMIC DNA]</scope>
    <source>
        <strain evidence="5">CGMCC 4.3530</strain>
    </source>
</reference>
<evidence type="ECO:0000313" key="4">
    <source>
        <dbReference type="EMBL" id="SDW76267.1"/>
    </source>
</evidence>
<accession>A0A1H2W6U6</accession>
<name>A0A1H2W6U6_9PSEU</name>
<keyword evidence="2" id="KW-1133">Transmembrane helix</keyword>
<keyword evidence="2" id="KW-0472">Membrane</keyword>